<evidence type="ECO:0000313" key="2">
    <source>
        <dbReference type="WBParaSite" id="SSLN_0000185901-mRNA-1"/>
    </source>
</evidence>
<name>A0A183SC44_SCHSO</name>
<proteinExistence type="predicted"/>
<feature type="chain" id="PRO_5008153620" evidence="1">
    <location>
        <begin position="19"/>
        <end position="123"/>
    </location>
</feature>
<protein>
    <submittedName>
        <fullName evidence="2">WASH-7_N domain-containing protein</fullName>
    </submittedName>
</protein>
<organism evidence="2">
    <name type="scientific">Schistocephalus solidus</name>
    <name type="common">Tapeworm</name>
    <dbReference type="NCBI Taxonomy" id="70667"/>
    <lineage>
        <taxon>Eukaryota</taxon>
        <taxon>Metazoa</taxon>
        <taxon>Spiralia</taxon>
        <taxon>Lophotrochozoa</taxon>
        <taxon>Platyhelminthes</taxon>
        <taxon>Cestoda</taxon>
        <taxon>Eucestoda</taxon>
        <taxon>Diphyllobothriidea</taxon>
        <taxon>Diphyllobothriidae</taxon>
        <taxon>Schistocephalus</taxon>
    </lineage>
</organism>
<feature type="signal peptide" evidence="1">
    <location>
        <begin position="1"/>
        <end position="18"/>
    </location>
</feature>
<dbReference type="AlphaFoldDB" id="A0A183SC44"/>
<keyword evidence="1" id="KW-0732">Signal</keyword>
<evidence type="ECO:0000256" key="1">
    <source>
        <dbReference type="SAM" id="SignalP"/>
    </source>
</evidence>
<dbReference type="WBParaSite" id="SSLN_0000185901-mRNA-1">
    <property type="protein sequence ID" value="SSLN_0000185901-mRNA-1"/>
    <property type="gene ID" value="SSLN_0000185901"/>
</dbReference>
<accession>A0A183SC44</accession>
<reference evidence="2" key="1">
    <citation type="submission" date="2016-06" db="UniProtKB">
        <authorList>
            <consortium name="WormBaseParasite"/>
        </authorList>
    </citation>
    <scope>IDENTIFICATION</scope>
</reference>
<sequence>LLHLILDIFANILDNATATDMSAFSDQLVDGDAFGFLRGAFLHHLARTRVQKSRQLRNDILAFVVHLTCFLRQASLADNLARILDQLGWDFLRSLLDILVGFRSRSNISEPIIILPFVYLKFF</sequence>